<dbReference type="RefSeq" id="WP_062534500.1">
    <property type="nucleotide sequence ID" value="NZ_DF970146.1"/>
</dbReference>
<reference evidence="3" key="1">
    <citation type="submission" date="2015-03" db="EMBL/GenBank/DDBJ databases">
        <title>Draft genome sequence of Mizugakiibacter sediminis skMP5.</title>
        <authorList>
            <person name="Watanabe T."/>
            <person name="Kojima H."/>
            <person name="Fukui M."/>
        </authorList>
    </citation>
    <scope>NUCLEOTIDE SEQUENCE</scope>
    <source>
        <strain evidence="3">SkMP5</strain>
    </source>
</reference>
<dbReference type="AlphaFoldDB" id="A0A0S6YZS4"/>
<gene>
    <name evidence="3" type="ORF">MBSD_1361</name>
</gene>
<dbReference type="PROSITE" id="PS01328">
    <property type="entry name" value="4HBCOA_THIOESTERASE"/>
    <property type="match status" value="1"/>
</dbReference>
<sequence>MTPPRPPDPAAVPPPFRWRIRVYWEDTDAGGVVYHASYLRFLERARTEWLRARGLDQVRVREEHGVVFVVRDLAVEFLRPARLDDEVDACVTPVQQRAASLEFAQALERIGDGALLVRARVRAACVEADGFRPAPIPRALAQRLADG</sequence>
<evidence type="ECO:0000313" key="3">
    <source>
        <dbReference type="EMBL" id="GAN44825.1"/>
    </source>
</evidence>
<dbReference type="InterPro" id="IPR008272">
    <property type="entry name" value="HB-CoA_thioesterase_AS"/>
</dbReference>
<dbReference type="NCBIfam" id="TIGR02799">
    <property type="entry name" value="thio_ybgC"/>
    <property type="match status" value="1"/>
</dbReference>
<dbReference type="CDD" id="cd00586">
    <property type="entry name" value="4HBT"/>
    <property type="match status" value="1"/>
</dbReference>
<dbReference type="HOGENOM" id="CLU_101141_7_1_6"/>
<proteinExistence type="inferred from homology"/>
<keyword evidence="2" id="KW-0378">Hydrolase</keyword>
<dbReference type="PANTHER" id="PTHR31793">
    <property type="entry name" value="4-HYDROXYBENZOYL-COA THIOESTERASE FAMILY MEMBER"/>
    <property type="match status" value="1"/>
</dbReference>
<evidence type="ECO:0000256" key="2">
    <source>
        <dbReference type="ARBA" id="ARBA00022801"/>
    </source>
</evidence>
<dbReference type="FunFam" id="3.10.129.10:FF:000004">
    <property type="entry name" value="Tol-pal system-associated acyl-CoA thioesterase"/>
    <property type="match status" value="1"/>
</dbReference>
<accession>A0A0S6YZS4</accession>
<dbReference type="GO" id="GO:0047617">
    <property type="term" value="F:fatty acyl-CoA hydrolase activity"/>
    <property type="evidence" value="ECO:0007669"/>
    <property type="project" value="TreeGrafter"/>
</dbReference>
<organism evidence="3">
    <name type="scientific">Mizugakiibacter sediminis</name>
    <dbReference type="NCBI Taxonomy" id="1475481"/>
    <lineage>
        <taxon>Bacteria</taxon>
        <taxon>Pseudomonadati</taxon>
        <taxon>Pseudomonadota</taxon>
        <taxon>Gammaproteobacteria</taxon>
        <taxon>Lysobacterales</taxon>
        <taxon>Rhodanobacteraceae</taxon>
        <taxon>Mizugakiibacter</taxon>
    </lineage>
</organism>
<evidence type="ECO:0000256" key="1">
    <source>
        <dbReference type="ARBA" id="ARBA00005953"/>
    </source>
</evidence>
<dbReference type="Gene3D" id="3.10.129.10">
    <property type="entry name" value="Hotdog Thioesterase"/>
    <property type="match status" value="1"/>
</dbReference>
<dbReference type="OrthoDB" id="9808429at2"/>
<dbReference type="EMBL" id="DF952378">
    <property type="protein sequence ID" value="GAN44825.1"/>
    <property type="molecule type" value="Genomic_DNA"/>
</dbReference>
<dbReference type="PANTHER" id="PTHR31793:SF37">
    <property type="entry name" value="ACYL-COA THIOESTER HYDROLASE YBGC"/>
    <property type="match status" value="1"/>
</dbReference>
<name>A0A0S6YZS4_9GAMM</name>
<dbReference type="NCBIfam" id="TIGR00051">
    <property type="entry name" value="YbgC/FadM family acyl-CoA thioesterase"/>
    <property type="match status" value="1"/>
</dbReference>
<dbReference type="Pfam" id="PF13279">
    <property type="entry name" value="4HBT_2"/>
    <property type="match status" value="1"/>
</dbReference>
<dbReference type="InterPro" id="IPR029069">
    <property type="entry name" value="HotDog_dom_sf"/>
</dbReference>
<dbReference type="InterPro" id="IPR014166">
    <property type="entry name" value="Tol-Pal_acyl-CoA_thioesterase"/>
</dbReference>
<comment type="similarity">
    <text evidence="1">Belongs to the 4-hydroxybenzoyl-CoA thioesterase family.</text>
</comment>
<protein>
    <submittedName>
        <fullName evidence="3">4-hydroxybenzoyl-CoA thioesterase</fullName>
    </submittedName>
</protein>
<dbReference type="InterPro" id="IPR050563">
    <property type="entry name" value="4-hydroxybenzoyl-CoA_TE"/>
</dbReference>
<dbReference type="PIRSF" id="PIRSF003230">
    <property type="entry name" value="YbgC"/>
    <property type="match status" value="1"/>
</dbReference>
<dbReference type="SUPFAM" id="SSF54637">
    <property type="entry name" value="Thioesterase/thiol ester dehydrase-isomerase"/>
    <property type="match status" value="1"/>
</dbReference>
<dbReference type="InterPro" id="IPR006684">
    <property type="entry name" value="YbgC/YbaW"/>
</dbReference>